<dbReference type="InterPro" id="IPR046528">
    <property type="entry name" value="DUF6593"/>
</dbReference>
<evidence type="ECO:0000313" key="2">
    <source>
        <dbReference type="EMBL" id="KZP29468.1"/>
    </source>
</evidence>
<dbReference type="Pfam" id="PF20236">
    <property type="entry name" value="DUF6593"/>
    <property type="match status" value="1"/>
</dbReference>
<protein>
    <recommendedName>
        <fullName evidence="1">DUF6593 domain-containing protein</fullName>
    </recommendedName>
</protein>
<dbReference type="EMBL" id="KV417498">
    <property type="protein sequence ID" value="KZP29468.1"/>
    <property type="molecule type" value="Genomic_DNA"/>
</dbReference>
<evidence type="ECO:0000259" key="1">
    <source>
        <dbReference type="Pfam" id="PF20236"/>
    </source>
</evidence>
<gene>
    <name evidence="2" type="ORF">FIBSPDRAFT_851462</name>
</gene>
<reference evidence="2 3" key="1">
    <citation type="journal article" date="2016" name="Mol. Biol. Evol.">
        <title>Comparative Genomics of Early-Diverging Mushroom-Forming Fungi Provides Insights into the Origins of Lignocellulose Decay Capabilities.</title>
        <authorList>
            <person name="Nagy L.G."/>
            <person name="Riley R."/>
            <person name="Tritt A."/>
            <person name="Adam C."/>
            <person name="Daum C."/>
            <person name="Floudas D."/>
            <person name="Sun H."/>
            <person name="Yadav J.S."/>
            <person name="Pangilinan J."/>
            <person name="Larsson K.H."/>
            <person name="Matsuura K."/>
            <person name="Barry K."/>
            <person name="Labutti K."/>
            <person name="Kuo R."/>
            <person name="Ohm R.A."/>
            <person name="Bhattacharya S.S."/>
            <person name="Shirouzu T."/>
            <person name="Yoshinaga Y."/>
            <person name="Martin F.M."/>
            <person name="Grigoriev I.V."/>
            <person name="Hibbett D.S."/>
        </authorList>
    </citation>
    <scope>NUCLEOTIDE SEQUENCE [LARGE SCALE GENOMIC DNA]</scope>
    <source>
        <strain evidence="2 3">CBS 109695</strain>
    </source>
</reference>
<organism evidence="2 3">
    <name type="scientific">Athelia psychrophila</name>
    <dbReference type="NCBI Taxonomy" id="1759441"/>
    <lineage>
        <taxon>Eukaryota</taxon>
        <taxon>Fungi</taxon>
        <taxon>Dikarya</taxon>
        <taxon>Basidiomycota</taxon>
        <taxon>Agaricomycotina</taxon>
        <taxon>Agaricomycetes</taxon>
        <taxon>Agaricomycetidae</taxon>
        <taxon>Atheliales</taxon>
        <taxon>Atheliaceae</taxon>
        <taxon>Athelia</taxon>
    </lineage>
</organism>
<feature type="domain" description="DUF6593" evidence="1">
    <location>
        <begin position="3"/>
        <end position="153"/>
    </location>
</feature>
<sequence length="169" mass="19130">MDSEGYIIYDIKTVFQGDTNYTAIRDEHDEIIATLRWRDLFADEIMLSGQSGFSSVRKWLKKSMVPMNYNVKLQDEKGRGYIWQGNAPGMTLQLFTKEDRTTPIATFRRSRLIGSPGGGRAVRVRPAIELTSRGNEVRDLAIISWVCLEKSRRTEHGNMSNREVAGAAA</sequence>
<name>A0A166SHV8_9AGAM</name>
<evidence type="ECO:0000313" key="3">
    <source>
        <dbReference type="Proteomes" id="UP000076532"/>
    </source>
</evidence>
<accession>A0A166SHV8</accession>
<proteinExistence type="predicted"/>
<dbReference type="OrthoDB" id="3256331at2759"/>
<dbReference type="AlphaFoldDB" id="A0A166SHV8"/>
<dbReference type="Proteomes" id="UP000076532">
    <property type="component" value="Unassembled WGS sequence"/>
</dbReference>
<keyword evidence="3" id="KW-1185">Reference proteome</keyword>